<dbReference type="Pfam" id="PF01190">
    <property type="entry name" value="Pollen_Ole_e_1"/>
    <property type="match status" value="1"/>
</dbReference>
<feature type="signal peptide" evidence="3">
    <location>
        <begin position="1"/>
        <end position="24"/>
    </location>
</feature>
<dbReference type="EMBL" id="CM017322">
    <property type="protein sequence ID" value="KAE8009436.1"/>
    <property type="molecule type" value="Genomic_DNA"/>
</dbReference>
<dbReference type="OrthoDB" id="1847243at2759"/>
<feature type="chain" id="PRO_5024329714" evidence="3">
    <location>
        <begin position="25"/>
        <end position="215"/>
    </location>
</feature>
<evidence type="ECO:0000256" key="3">
    <source>
        <dbReference type="SAM" id="SignalP"/>
    </source>
</evidence>
<evidence type="ECO:0000313" key="4">
    <source>
        <dbReference type="EMBL" id="KAE8009436.1"/>
    </source>
</evidence>
<keyword evidence="1 3" id="KW-0732">Signal</keyword>
<proteinExistence type="predicted"/>
<dbReference type="GO" id="GO:0071944">
    <property type="term" value="C:cell periphery"/>
    <property type="evidence" value="ECO:0007669"/>
    <property type="project" value="TreeGrafter"/>
</dbReference>
<feature type="compositionally biased region" description="Basic and acidic residues" evidence="2">
    <location>
        <begin position="34"/>
        <end position="44"/>
    </location>
</feature>
<feature type="region of interest" description="Disordered" evidence="2">
    <location>
        <begin position="34"/>
        <end position="86"/>
    </location>
</feature>
<reference evidence="4 5" key="1">
    <citation type="submission" date="2019-06" db="EMBL/GenBank/DDBJ databases">
        <title>A chromosomal-level reference genome of Carpinus fangiana (Coryloideae, Betulaceae).</title>
        <authorList>
            <person name="Yang X."/>
            <person name="Wang Z."/>
            <person name="Zhang L."/>
            <person name="Hao G."/>
            <person name="Liu J."/>
            <person name="Yang Y."/>
        </authorList>
    </citation>
    <scope>NUCLEOTIDE SEQUENCE [LARGE SCALE GENOMIC DNA]</scope>
    <source>
        <strain evidence="4">Cfa_2016G</strain>
        <tissue evidence="4">Leaf</tissue>
    </source>
</reference>
<accession>A0A5N6QRL1</accession>
<name>A0A5N6QRL1_9ROSI</name>
<evidence type="ECO:0000313" key="5">
    <source>
        <dbReference type="Proteomes" id="UP000327013"/>
    </source>
</evidence>
<sequence length="215" mass="24046">MASTRFLFATSMLLLSSLIVIVSANDYGYAPKKPEYYEKPKPENKPLIPTKPDYWKPKLEGNDEPFPTKPDYEKPKPEGEDKQLPTTTGIQGTVLCKSGSKYLPLKGAKARITCLAIDEKGYETAPFSIVSDGCDANGYFFATLSGLKDNWKLKECKAFIYYSPLQTCKNPINVNRGISGDLLSSYRILKDKHMKLYSVGPFFYTTESQSTPSGY</sequence>
<dbReference type="AlphaFoldDB" id="A0A5N6QRL1"/>
<evidence type="ECO:0000256" key="2">
    <source>
        <dbReference type="SAM" id="MobiDB-lite"/>
    </source>
</evidence>
<dbReference type="PANTHER" id="PTHR33470:SF40">
    <property type="entry name" value="PROTEIN SEED AND ROOT HAIR PROTECTIVE PROTEIN"/>
    <property type="match status" value="1"/>
</dbReference>
<organism evidence="4 5">
    <name type="scientific">Carpinus fangiana</name>
    <dbReference type="NCBI Taxonomy" id="176857"/>
    <lineage>
        <taxon>Eukaryota</taxon>
        <taxon>Viridiplantae</taxon>
        <taxon>Streptophyta</taxon>
        <taxon>Embryophyta</taxon>
        <taxon>Tracheophyta</taxon>
        <taxon>Spermatophyta</taxon>
        <taxon>Magnoliopsida</taxon>
        <taxon>eudicotyledons</taxon>
        <taxon>Gunneridae</taxon>
        <taxon>Pentapetalae</taxon>
        <taxon>rosids</taxon>
        <taxon>fabids</taxon>
        <taxon>Fagales</taxon>
        <taxon>Betulaceae</taxon>
        <taxon>Carpinus</taxon>
    </lineage>
</organism>
<dbReference type="PANTHER" id="PTHR33470">
    <property type="entry name" value="OS01G0164075 PROTEIN"/>
    <property type="match status" value="1"/>
</dbReference>
<dbReference type="GO" id="GO:0009723">
    <property type="term" value="P:response to ethylene"/>
    <property type="evidence" value="ECO:0007669"/>
    <property type="project" value="TreeGrafter"/>
</dbReference>
<dbReference type="Proteomes" id="UP000327013">
    <property type="component" value="Chromosome 2"/>
</dbReference>
<feature type="compositionally biased region" description="Basic and acidic residues" evidence="2">
    <location>
        <begin position="70"/>
        <end position="83"/>
    </location>
</feature>
<keyword evidence="5" id="KW-1185">Reference proteome</keyword>
<protein>
    <submittedName>
        <fullName evidence="4">Uncharacterized protein</fullName>
    </submittedName>
</protein>
<gene>
    <name evidence="4" type="ORF">FH972_005873</name>
</gene>
<evidence type="ECO:0000256" key="1">
    <source>
        <dbReference type="ARBA" id="ARBA00022729"/>
    </source>
</evidence>